<dbReference type="RefSeq" id="WP_117956218.1">
    <property type="nucleotide sequence ID" value="NZ_JADNNX010000050.1"/>
</dbReference>
<reference evidence="2 3" key="1">
    <citation type="journal article" date="2019" name="Nat. Med.">
        <title>A library of human gut bacterial isolates paired with longitudinal multiomics data enables mechanistic microbiome research.</title>
        <authorList>
            <person name="Poyet M."/>
            <person name="Groussin M."/>
            <person name="Gibbons S.M."/>
            <person name="Avila-Pacheco J."/>
            <person name="Jiang X."/>
            <person name="Kearney S.M."/>
            <person name="Perrotta A.R."/>
            <person name="Berdy B."/>
            <person name="Zhao S."/>
            <person name="Lieberman T.D."/>
            <person name="Swanson P.K."/>
            <person name="Smith M."/>
            <person name="Roesemann S."/>
            <person name="Alexander J.E."/>
            <person name="Rich S.A."/>
            <person name="Livny J."/>
            <person name="Vlamakis H."/>
            <person name="Clish C."/>
            <person name="Bullock K."/>
            <person name="Deik A."/>
            <person name="Scott J."/>
            <person name="Pierce K.A."/>
            <person name="Xavier R.J."/>
            <person name="Alm E.J."/>
        </authorList>
    </citation>
    <scope>NUCLEOTIDE SEQUENCE [LARGE SCALE GENOMIC DNA]</scope>
    <source>
        <strain evidence="2 3">BIOML-A2</strain>
    </source>
</reference>
<dbReference type="InterPro" id="IPR041696">
    <property type="entry name" value="PKD_3"/>
</dbReference>
<dbReference type="PROSITE" id="PS51257">
    <property type="entry name" value="PROKAR_LIPOPROTEIN"/>
    <property type="match status" value="1"/>
</dbReference>
<accession>A0A412SWC1</accession>
<organism evidence="2 3">
    <name type="scientific">Bacteroides stercoris</name>
    <dbReference type="NCBI Taxonomy" id="46506"/>
    <lineage>
        <taxon>Bacteria</taxon>
        <taxon>Pseudomonadati</taxon>
        <taxon>Bacteroidota</taxon>
        <taxon>Bacteroidia</taxon>
        <taxon>Bacteroidales</taxon>
        <taxon>Bacteroidaceae</taxon>
        <taxon>Bacteroides</taxon>
    </lineage>
</organism>
<gene>
    <name evidence="2" type="ORF">F9950_11050</name>
</gene>
<sequence length="520" mass="57552">MRKQYSFLLLALTLLLSACSSEDESMEGILPPTIAGLESEYTLLAGEELTFAPTVENGEHATCLWTLDGAEVSREATYTFLAGNEAYTHTLSLQVSNEAGKDEKTARLNVISQGSTVTLEAQTYTVVPIELNGTPLGGGTWKVTSAASDLYRLTGADTDIPSFIAAREGRYILTAENEGSKTHVLVNVKERSGKLTSNIASVLDYMPAPGQFVNVLPEYEEGDTHEDMVRKAGEWLVGDEAYAITLGGWGGYVVVGFDHTIPNVAGLRDFRINGNAFDAADNGRPDAPKGGSCEPGIVMVAYDRNKNGRPDEDEWYEIAGSGNFTTKTEAWYSIAVENGNDTDVFRDYEMTYYRPTREEPEESAEPDNPLAYITIKDYIRWTDNRGNNEYKVKNVYHTQTYYPAWVDENQLTFHGIRLANNAINEGKFNPGINSGSVYFVLYSFRYGYVDNSSNVDDNSAIDIDWAVDREGNPVELPGVDFIKVYNGVNQENGWLGECSTEVERGEDLHMQGKRIPTLEE</sequence>
<evidence type="ECO:0000313" key="3">
    <source>
        <dbReference type="Proteomes" id="UP000431177"/>
    </source>
</evidence>
<evidence type="ECO:0000259" key="1">
    <source>
        <dbReference type="Pfam" id="PF16820"/>
    </source>
</evidence>
<evidence type="ECO:0000313" key="2">
    <source>
        <dbReference type="EMBL" id="KAB5326777.1"/>
    </source>
</evidence>
<comment type="caution">
    <text evidence="2">The sequence shown here is derived from an EMBL/GenBank/DDBJ whole genome shotgun (WGS) entry which is preliminary data.</text>
</comment>
<proteinExistence type="predicted"/>
<dbReference type="EMBL" id="WCLA01000022">
    <property type="protein sequence ID" value="KAB5326777.1"/>
    <property type="molecule type" value="Genomic_DNA"/>
</dbReference>
<feature type="domain" description="Bacteroidetes PKD-like" evidence="1">
    <location>
        <begin position="38"/>
        <end position="82"/>
    </location>
</feature>
<name>A0A412SWC1_BACSE</name>
<dbReference type="Proteomes" id="UP000431177">
    <property type="component" value="Unassembled WGS sequence"/>
</dbReference>
<protein>
    <recommendedName>
        <fullName evidence="1">Bacteroidetes PKD-like domain-containing protein</fullName>
    </recommendedName>
</protein>
<dbReference type="Pfam" id="PF16820">
    <property type="entry name" value="PKD_3"/>
    <property type="match status" value="1"/>
</dbReference>
<dbReference type="AlphaFoldDB" id="A0A412SWC1"/>